<evidence type="ECO:0000256" key="7">
    <source>
        <dbReference type="ARBA" id="ARBA00023136"/>
    </source>
</evidence>
<comment type="subcellular location">
    <subcellularLocation>
        <location evidence="1">Cell membrane</location>
        <topology evidence="1">Multi-pass membrane protein</topology>
    </subcellularLocation>
</comment>
<keyword evidence="3" id="KW-1003">Cell membrane</keyword>
<sequence>MKLHHSRFHWINKLTPVQILITYYILTVIIATILLSLPISHKDGVHIPLIDVLFVAVSAVSVTGLSTISIVDSLSVTGIFILTGILQLGAVGIMAIGTLIWLLIGKKIGLKERRLIMTDQNQTSFQGMVRLIKQIIYVLLIIELIAFLVLGTYFLQYFPSPKEAFFHGYFGTVSAITNGGFDLTGSSLIPYNHDYFVQFINMLLIILGAIGFPVLIEVKKYIFAKKEHRKTQRFSLFTKITTITFFILVVVGAVGIYLLDMNHYLADKNWHESFFYSLFQSVTTRSA</sequence>
<dbReference type="InterPro" id="IPR003445">
    <property type="entry name" value="Cat_transpt"/>
</dbReference>
<feature type="transmembrane region" description="Helical" evidence="8">
    <location>
        <begin position="77"/>
        <end position="104"/>
    </location>
</feature>
<feature type="transmembrane region" description="Helical" evidence="8">
    <location>
        <begin position="20"/>
        <end position="37"/>
    </location>
</feature>
<keyword evidence="10" id="KW-1185">Reference proteome</keyword>
<dbReference type="Pfam" id="PF02386">
    <property type="entry name" value="TrkH"/>
    <property type="match status" value="1"/>
</dbReference>
<evidence type="ECO:0000256" key="6">
    <source>
        <dbReference type="ARBA" id="ARBA00023065"/>
    </source>
</evidence>
<evidence type="ECO:0000256" key="8">
    <source>
        <dbReference type="SAM" id="Phobius"/>
    </source>
</evidence>
<keyword evidence="4 8" id="KW-0812">Transmembrane</keyword>
<feature type="non-terminal residue" evidence="9">
    <location>
        <position position="287"/>
    </location>
</feature>
<feature type="transmembrane region" description="Helical" evidence="8">
    <location>
        <begin position="135"/>
        <end position="155"/>
    </location>
</feature>
<evidence type="ECO:0000256" key="1">
    <source>
        <dbReference type="ARBA" id="ARBA00004651"/>
    </source>
</evidence>
<comment type="caution">
    <text evidence="9">The sequence shown here is derived from an EMBL/GenBank/DDBJ whole genome shotgun (WGS) entry which is preliminary data.</text>
</comment>
<keyword evidence="6" id="KW-0406">Ion transport</keyword>
<evidence type="ECO:0000256" key="3">
    <source>
        <dbReference type="ARBA" id="ARBA00022475"/>
    </source>
</evidence>
<dbReference type="Proteomes" id="UP000037854">
    <property type="component" value="Unassembled WGS sequence"/>
</dbReference>
<dbReference type="RefSeq" id="WP_131724663.1">
    <property type="nucleotide sequence ID" value="NZ_LGTK01000128.1"/>
</dbReference>
<keyword evidence="7 8" id="KW-0472">Membrane</keyword>
<reference evidence="9 10" key="1">
    <citation type="submission" date="2015-07" db="EMBL/GenBank/DDBJ databases">
        <title>High-quality draft genome sequence of Oceanobacillus caeni HM6, a bacillus isolated from a human feces.</title>
        <authorList>
            <person name="Kumar J."/>
            <person name="Verma M.K."/>
            <person name="Pandey R."/>
            <person name="Bhambi M."/>
            <person name="Chauhan N."/>
        </authorList>
    </citation>
    <scope>NUCLEOTIDE SEQUENCE [LARGE SCALE GENOMIC DNA]</scope>
    <source>
        <strain evidence="9 10">HM6</strain>
    </source>
</reference>
<accession>A0ABR5MF28</accession>
<evidence type="ECO:0000313" key="10">
    <source>
        <dbReference type="Proteomes" id="UP000037854"/>
    </source>
</evidence>
<evidence type="ECO:0000256" key="2">
    <source>
        <dbReference type="ARBA" id="ARBA00022448"/>
    </source>
</evidence>
<organism evidence="9 10">
    <name type="scientific">Oceanobacillus caeni</name>
    <dbReference type="NCBI Taxonomy" id="405946"/>
    <lineage>
        <taxon>Bacteria</taxon>
        <taxon>Bacillati</taxon>
        <taxon>Bacillota</taxon>
        <taxon>Bacilli</taxon>
        <taxon>Bacillales</taxon>
        <taxon>Bacillaceae</taxon>
        <taxon>Oceanobacillus</taxon>
    </lineage>
</organism>
<proteinExistence type="predicted"/>
<evidence type="ECO:0000256" key="5">
    <source>
        <dbReference type="ARBA" id="ARBA00022989"/>
    </source>
</evidence>
<evidence type="ECO:0000256" key="4">
    <source>
        <dbReference type="ARBA" id="ARBA00022692"/>
    </source>
</evidence>
<gene>
    <name evidence="9" type="ORF">AFL42_17420</name>
</gene>
<feature type="transmembrane region" description="Helical" evidence="8">
    <location>
        <begin position="49"/>
        <end position="71"/>
    </location>
</feature>
<keyword evidence="2" id="KW-0813">Transport</keyword>
<feature type="transmembrane region" description="Helical" evidence="8">
    <location>
        <begin position="195"/>
        <end position="216"/>
    </location>
</feature>
<dbReference type="EMBL" id="LGTK01000128">
    <property type="protein sequence ID" value="KPH69229.1"/>
    <property type="molecule type" value="Genomic_DNA"/>
</dbReference>
<keyword evidence="5 8" id="KW-1133">Transmembrane helix</keyword>
<protein>
    <submittedName>
        <fullName evidence="9">ATP synthase</fullName>
    </submittedName>
</protein>
<dbReference type="PANTHER" id="PTHR32024:SF4">
    <property type="entry name" value="KTR SYSTEM POTASSIUM UPTAKE PROTEIN D"/>
    <property type="match status" value="1"/>
</dbReference>
<name>A0ABR5MF28_9BACI</name>
<feature type="transmembrane region" description="Helical" evidence="8">
    <location>
        <begin position="236"/>
        <end position="259"/>
    </location>
</feature>
<dbReference type="PANTHER" id="PTHR32024">
    <property type="entry name" value="TRK SYSTEM POTASSIUM UPTAKE PROTEIN TRKG-RELATED"/>
    <property type="match status" value="1"/>
</dbReference>
<evidence type="ECO:0000313" key="9">
    <source>
        <dbReference type="EMBL" id="KPH69229.1"/>
    </source>
</evidence>